<dbReference type="PANTHER" id="PTHR35450:SF2">
    <property type="entry name" value="REVERSE TRANSCRIPTASE DOMAIN-CONTAINING PROTEIN"/>
    <property type="match status" value="1"/>
</dbReference>
<dbReference type="PANTHER" id="PTHR35450">
    <property type="entry name" value="REVERSE TRANSCRIPTASE DOMAIN-CONTAINING PROTEIN"/>
    <property type="match status" value="1"/>
</dbReference>
<dbReference type="OrthoDB" id="2194416at2759"/>
<dbReference type="EMBL" id="KE647054">
    <property type="protein sequence ID" value="EQB61985.1"/>
    <property type="molecule type" value="Genomic_DNA"/>
</dbReference>
<organism evidence="2 3">
    <name type="scientific">Vairimorpha apis BRL 01</name>
    <dbReference type="NCBI Taxonomy" id="1037528"/>
    <lineage>
        <taxon>Eukaryota</taxon>
        <taxon>Fungi</taxon>
        <taxon>Fungi incertae sedis</taxon>
        <taxon>Microsporidia</taxon>
        <taxon>Nosematidae</taxon>
        <taxon>Vairimorpha</taxon>
    </lineage>
</organism>
<dbReference type="InterPro" id="IPR000477">
    <property type="entry name" value="RT_dom"/>
</dbReference>
<dbReference type="HOGENOM" id="CLU_036830_0_0_1"/>
<feature type="domain" description="Reverse transcriptase" evidence="1">
    <location>
        <begin position="1"/>
        <end position="85"/>
    </location>
</feature>
<name>T0MLV3_9MICR</name>
<dbReference type="PROSITE" id="PS50878">
    <property type="entry name" value="RT_POL"/>
    <property type="match status" value="1"/>
</dbReference>
<dbReference type="Proteomes" id="UP000053780">
    <property type="component" value="Unassembled WGS sequence"/>
</dbReference>
<evidence type="ECO:0000313" key="2">
    <source>
        <dbReference type="EMBL" id="EQB61985.1"/>
    </source>
</evidence>
<protein>
    <recommendedName>
        <fullName evidence="1">Reverse transcriptase domain-containing protein</fullName>
    </recommendedName>
</protein>
<keyword evidence="3" id="KW-1185">Reference proteome</keyword>
<evidence type="ECO:0000259" key="1">
    <source>
        <dbReference type="PROSITE" id="PS50878"/>
    </source>
</evidence>
<gene>
    <name evidence="2" type="ORF">NAPIS_ORF00432</name>
</gene>
<accession>T0MLV3</accession>
<dbReference type="VEuPathDB" id="MicrosporidiaDB:NAPIS_ORF00432"/>
<sequence length="548" mass="63562">MYPKIEVELEDVSYGCNHLLFIDDLKLFSESDNVLKLMVNETKEFFRTVGLEMNIDKSATNSVICEDDAKLLGSHEGYKYLGITESRVGKNMTNTVEKIVNSIESRVETLCKTRLNAKNLIRAVNEYAISQINYFAGIVEMEPDQFKCIDDGIRSILIKYHVHQQPACKERLYLPRNELGRGLNSVELKSERMLFQLNNTLKSNQELFLRRKAILKIESNGNTHLSKIEGFLKCKYNIEGPVTIKLLDEAQKSSLYSDISKKFNHSKLYRIRTDPLISIKESTAWLKHGNMQPREEGALCALQDRNIFLEKGIKCPHCRDKYKSVDHMATQCDRMLSHDYMRRHNEALRCIHLQLCLNYGLTKSKKIRNHSLQECRANKSVEIRVDTRIPTSIKVKYNKPDVFILDKIKKEILIVEVGITSFDNLRAVETEKKHKYDLLANHCGAMNGYKTRIIPYVMTWEGITTTFHKKYRIELNLDSRTQAYIQARVLKMTLESLSMEARRGEVIMENEQEVTEKENLESNMCENRPISICDDILKNKIEIPLYPK</sequence>
<dbReference type="AlphaFoldDB" id="T0MLV3"/>
<proteinExistence type="predicted"/>
<reference evidence="2 3" key="1">
    <citation type="journal article" date="2013" name="BMC Genomics">
        <title>Genome sequencing and comparative genomics of honey bee microsporidia, Nosema apis reveal novel insights into host-parasite interactions.</title>
        <authorList>
            <person name="Chen Yp."/>
            <person name="Pettis J.S."/>
            <person name="Zhao Y."/>
            <person name="Liu X."/>
            <person name="Tallon L.J."/>
            <person name="Sadzewicz L.D."/>
            <person name="Li R."/>
            <person name="Zheng H."/>
            <person name="Huang S."/>
            <person name="Zhang X."/>
            <person name="Hamilton M.C."/>
            <person name="Pernal S.F."/>
            <person name="Melathopoulos A.P."/>
            <person name="Yan X."/>
            <person name="Evans J.D."/>
        </authorList>
    </citation>
    <scope>NUCLEOTIDE SEQUENCE [LARGE SCALE GENOMIC DNA]</scope>
    <source>
        <strain evidence="2 3">BRL 01</strain>
    </source>
</reference>
<evidence type="ECO:0000313" key="3">
    <source>
        <dbReference type="Proteomes" id="UP000053780"/>
    </source>
</evidence>